<gene>
    <name evidence="3" type="ORF">CDAR_403321</name>
</gene>
<feature type="region of interest" description="Disordered" evidence="1">
    <location>
        <begin position="68"/>
        <end position="87"/>
    </location>
</feature>
<evidence type="ECO:0000313" key="4">
    <source>
        <dbReference type="Proteomes" id="UP001054837"/>
    </source>
</evidence>
<evidence type="ECO:0000256" key="1">
    <source>
        <dbReference type="SAM" id="MobiDB-lite"/>
    </source>
</evidence>
<dbReference type="AlphaFoldDB" id="A0AAV4NTZ2"/>
<evidence type="ECO:0000256" key="2">
    <source>
        <dbReference type="SAM" id="SignalP"/>
    </source>
</evidence>
<proteinExistence type="predicted"/>
<organism evidence="3 4">
    <name type="scientific">Caerostris darwini</name>
    <dbReference type="NCBI Taxonomy" id="1538125"/>
    <lineage>
        <taxon>Eukaryota</taxon>
        <taxon>Metazoa</taxon>
        <taxon>Ecdysozoa</taxon>
        <taxon>Arthropoda</taxon>
        <taxon>Chelicerata</taxon>
        <taxon>Arachnida</taxon>
        <taxon>Araneae</taxon>
        <taxon>Araneomorphae</taxon>
        <taxon>Entelegynae</taxon>
        <taxon>Araneoidea</taxon>
        <taxon>Araneidae</taxon>
        <taxon>Caerostris</taxon>
    </lineage>
</organism>
<name>A0AAV4NTZ2_9ARAC</name>
<keyword evidence="2" id="KW-0732">Signal</keyword>
<protein>
    <submittedName>
        <fullName evidence="3">Uncharacterized protein</fullName>
    </submittedName>
</protein>
<dbReference type="Proteomes" id="UP001054837">
    <property type="component" value="Unassembled WGS sequence"/>
</dbReference>
<keyword evidence="4" id="KW-1185">Reference proteome</keyword>
<evidence type="ECO:0000313" key="3">
    <source>
        <dbReference type="EMBL" id="GIX88390.1"/>
    </source>
</evidence>
<feature type="chain" id="PRO_5043539895" evidence="2">
    <location>
        <begin position="18"/>
        <end position="108"/>
    </location>
</feature>
<dbReference type="EMBL" id="BPLQ01002064">
    <property type="protein sequence ID" value="GIX88390.1"/>
    <property type="molecule type" value="Genomic_DNA"/>
</dbReference>
<sequence>MPIRLTCSLWTLHKILVNFLSVNGPWQKHFERTSLDGSSTTVHSKSAGYPLMHRAVFTLRERLHMTSFGQPGQARRRKMPSYKFDPPPCLSKRRDECECHSGFDGSFD</sequence>
<comment type="caution">
    <text evidence="3">The sequence shown here is derived from an EMBL/GenBank/DDBJ whole genome shotgun (WGS) entry which is preliminary data.</text>
</comment>
<feature type="signal peptide" evidence="2">
    <location>
        <begin position="1"/>
        <end position="17"/>
    </location>
</feature>
<reference evidence="3 4" key="1">
    <citation type="submission" date="2021-06" db="EMBL/GenBank/DDBJ databases">
        <title>Caerostris darwini draft genome.</title>
        <authorList>
            <person name="Kono N."/>
            <person name="Arakawa K."/>
        </authorList>
    </citation>
    <scope>NUCLEOTIDE SEQUENCE [LARGE SCALE GENOMIC DNA]</scope>
</reference>
<accession>A0AAV4NTZ2</accession>